<dbReference type="NCBIfam" id="NF000955">
    <property type="entry name" value="PRK00099.1-1"/>
    <property type="match status" value="1"/>
</dbReference>
<keyword evidence="2 5" id="KW-0689">Ribosomal protein</keyword>
<dbReference type="GO" id="GO:0070180">
    <property type="term" value="F:large ribosomal subunit rRNA binding"/>
    <property type="evidence" value="ECO:0007669"/>
    <property type="project" value="UniProtKB-UniRule"/>
</dbReference>
<dbReference type="InterPro" id="IPR001790">
    <property type="entry name" value="Ribosomal_uL10"/>
</dbReference>
<evidence type="ECO:0000256" key="5">
    <source>
        <dbReference type="HAMAP-Rule" id="MF_00362"/>
    </source>
</evidence>
<comment type="similarity">
    <text evidence="1 5">Belongs to the universal ribosomal protein uL10 family.</text>
</comment>
<dbReference type="AlphaFoldDB" id="A0A1F7YGD1"/>
<evidence type="ECO:0000313" key="7">
    <source>
        <dbReference type="Proteomes" id="UP000178851"/>
    </source>
</evidence>
<dbReference type="Gene3D" id="3.30.70.1730">
    <property type="match status" value="1"/>
</dbReference>
<keyword evidence="5" id="KW-0699">rRNA-binding</keyword>
<dbReference type="HAMAP" id="MF_00362">
    <property type="entry name" value="Ribosomal_uL10"/>
    <property type="match status" value="1"/>
</dbReference>
<evidence type="ECO:0000256" key="1">
    <source>
        <dbReference type="ARBA" id="ARBA00008889"/>
    </source>
</evidence>
<dbReference type="Proteomes" id="UP000178851">
    <property type="component" value="Unassembled WGS sequence"/>
</dbReference>
<dbReference type="GO" id="GO:0005840">
    <property type="term" value="C:ribosome"/>
    <property type="evidence" value="ECO:0007669"/>
    <property type="project" value="UniProtKB-KW"/>
</dbReference>
<dbReference type="Pfam" id="PF00466">
    <property type="entry name" value="Ribosomal_L10"/>
    <property type="match status" value="1"/>
</dbReference>
<dbReference type="CDD" id="cd05797">
    <property type="entry name" value="Ribosomal_L10"/>
    <property type="match status" value="1"/>
</dbReference>
<organism evidence="6 7">
    <name type="scientific">Candidatus Woesebacteria bacterium RIFCSPHIGHO2_01_FULL_39_28</name>
    <dbReference type="NCBI Taxonomy" id="1802496"/>
    <lineage>
        <taxon>Bacteria</taxon>
        <taxon>Candidatus Woeseibacteriota</taxon>
    </lineage>
</organism>
<accession>A0A1F7YGD1</accession>
<dbReference type="InterPro" id="IPR047865">
    <property type="entry name" value="Ribosomal_uL10_bac_type"/>
</dbReference>
<dbReference type="GO" id="GO:0006412">
    <property type="term" value="P:translation"/>
    <property type="evidence" value="ECO:0007669"/>
    <property type="project" value="UniProtKB-UniRule"/>
</dbReference>
<dbReference type="EMBL" id="MGGI01000013">
    <property type="protein sequence ID" value="OGM26394.1"/>
    <property type="molecule type" value="Genomic_DNA"/>
</dbReference>
<dbReference type="Gene3D" id="6.10.250.290">
    <property type="match status" value="1"/>
</dbReference>
<comment type="function">
    <text evidence="5">Forms part of the ribosomal stalk, playing a central role in the interaction of the ribosome with GTP-bound translation factors.</text>
</comment>
<gene>
    <name evidence="5" type="primary">rplJ</name>
    <name evidence="6" type="ORF">A2627_05880</name>
</gene>
<comment type="subunit">
    <text evidence="5">Part of the ribosomal stalk of the 50S ribosomal subunit. The N-terminus interacts with L11 and the large rRNA to form the base of the stalk. The C-terminus forms an elongated spine to which L12 dimers bind in a sequential fashion forming a multimeric L10(L12)X complex.</text>
</comment>
<keyword evidence="5" id="KW-0694">RNA-binding</keyword>
<protein>
    <recommendedName>
        <fullName evidence="4 5">Large ribosomal subunit protein uL10</fullName>
    </recommendedName>
</protein>
<evidence type="ECO:0000313" key="6">
    <source>
        <dbReference type="EMBL" id="OGM26394.1"/>
    </source>
</evidence>
<name>A0A1F7YGD1_9BACT</name>
<reference evidence="6 7" key="1">
    <citation type="journal article" date="2016" name="Nat. Commun.">
        <title>Thousands of microbial genomes shed light on interconnected biogeochemical processes in an aquifer system.</title>
        <authorList>
            <person name="Anantharaman K."/>
            <person name="Brown C.T."/>
            <person name="Hug L.A."/>
            <person name="Sharon I."/>
            <person name="Castelle C.J."/>
            <person name="Probst A.J."/>
            <person name="Thomas B.C."/>
            <person name="Singh A."/>
            <person name="Wilkins M.J."/>
            <person name="Karaoz U."/>
            <person name="Brodie E.L."/>
            <person name="Williams K.H."/>
            <person name="Hubbard S.S."/>
            <person name="Banfield J.F."/>
        </authorList>
    </citation>
    <scope>NUCLEOTIDE SEQUENCE [LARGE SCALE GENOMIC DNA]</scope>
</reference>
<dbReference type="GO" id="GO:1990904">
    <property type="term" value="C:ribonucleoprotein complex"/>
    <property type="evidence" value="ECO:0007669"/>
    <property type="project" value="UniProtKB-KW"/>
</dbReference>
<proteinExistence type="inferred from homology"/>
<evidence type="ECO:0000256" key="2">
    <source>
        <dbReference type="ARBA" id="ARBA00022980"/>
    </source>
</evidence>
<evidence type="ECO:0000256" key="3">
    <source>
        <dbReference type="ARBA" id="ARBA00023274"/>
    </source>
</evidence>
<keyword evidence="3 5" id="KW-0687">Ribonucleoprotein</keyword>
<sequence>MKSNHKSCPGNMKKQEKVAFVDNLTQELKSSKSLVLIDFTGLTVKKQQELQKRLKDIGSKMLVVKNTLFRRASETAKLTPQILTDTILSGQTALVTTNADPITCVQILGRFSKELELLNFKAAIIEDSFYDKESLIKLSMLPGKNALFGQLINTLIAPSNELAGTLNSNMQKLVYLLEQERKRVKE</sequence>
<comment type="caution">
    <text evidence="6">The sequence shown here is derived from an EMBL/GenBank/DDBJ whole genome shotgun (WGS) entry which is preliminary data.</text>
</comment>
<dbReference type="PANTHER" id="PTHR11560">
    <property type="entry name" value="39S RIBOSOMAL PROTEIN L10, MITOCHONDRIAL"/>
    <property type="match status" value="1"/>
</dbReference>
<dbReference type="InterPro" id="IPR043141">
    <property type="entry name" value="Ribosomal_uL10-like_sf"/>
</dbReference>
<dbReference type="SUPFAM" id="SSF160369">
    <property type="entry name" value="Ribosomal protein L10-like"/>
    <property type="match status" value="1"/>
</dbReference>
<dbReference type="InterPro" id="IPR022973">
    <property type="entry name" value="Ribosomal_uL10_bac"/>
</dbReference>
<evidence type="ECO:0000256" key="4">
    <source>
        <dbReference type="ARBA" id="ARBA00035202"/>
    </source>
</evidence>